<evidence type="ECO:0000313" key="1">
    <source>
        <dbReference type="EMBL" id="KAJ7525689.1"/>
    </source>
</evidence>
<protein>
    <submittedName>
        <fullName evidence="1">Uncharacterized protein</fullName>
    </submittedName>
</protein>
<dbReference type="Proteomes" id="UP001162992">
    <property type="component" value="Chromosome 17"/>
</dbReference>
<reference evidence="2" key="1">
    <citation type="journal article" date="2024" name="Proc. Natl. Acad. Sci. U.S.A.">
        <title>Extraordinary preservation of gene collinearity over three hundred million years revealed in homosporous lycophytes.</title>
        <authorList>
            <person name="Li C."/>
            <person name="Wickell D."/>
            <person name="Kuo L.Y."/>
            <person name="Chen X."/>
            <person name="Nie B."/>
            <person name="Liao X."/>
            <person name="Peng D."/>
            <person name="Ji J."/>
            <person name="Jenkins J."/>
            <person name="Williams M."/>
            <person name="Shu S."/>
            <person name="Plott C."/>
            <person name="Barry K."/>
            <person name="Rajasekar S."/>
            <person name="Grimwood J."/>
            <person name="Han X."/>
            <person name="Sun S."/>
            <person name="Hou Z."/>
            <person name="He W."/>
            <person name="Dai G."/>
            <person name="Sun C."/>
            <person name="Schmutz J."/>
            <person name="Leebens-Mack J.H."/>
            <person name="Li F.W."/>
            <person name="Wang L."/>
        </authorList>
    </citation>
    <scope>NUCLEOTIDE SEQUENCE [LARGE SCALE GENOMIC DNA]</scope>
    <source>
        <strain evidence="2">cv. PW_Plant_1</strain>
    </source>
</reference>
<accession>A0ACC2B7L0</accession>
<organism evidence="1 2">
    <name type="scientific">Diphasiastrum complanatum</name>
    <name type="common">Issler's clubmoss</name>
    <name type="synonym">Lycopodium complanatum</name>
    <dbReference type="NCBI Taxonomy" id="34168"/>
    <lineage>
        <taxon>Eukaryota</taxon>
        <taxon>Viridiplantae</taxon>
        <taxon>Streptophyta</taxon>
        <taxon>Embryophyta</taxon>
        <taxon>Tracheophyta</taxon>
        <taxon>Lycopodiopsida</taxon>
        <taxon>Lycopodiales</taxon>
        <taxon>Lycopodiaceae</taxon>
        <taxon>Lycopodioideae</taxon>
        <taxon>Diphasiastrum</taxon>
    </lineage>
</organism>
<proteinExistence type="predicted"/>
<evidence type="ECO:0000313" key="2">
    <source>
        <dbReference type="Proteomes" id="UP001162992"/>
    </source>
</evidence>
<name>A0ACC2B7L0_DIPCM</name>
<sequence length="1302" mass="143189">MELHWILQPHWVFLLYFVYLCQHHGALGQNLLQIRFTKAPPNITSETTAAFEFDIIDQFGGGSCSNCSMECKQVDQGSFQDCSSGGDSYVNLLDGLHVFKVSVTASKKLFSFQYSWTVDTIPPTASITAGSGFTDATNVTVNILFSEPCSHPTDSTCSGILCDLQTNGPGTVVPSTLEVIQPGMEYSVMVKLSESFPSGRVVLVLAKEFCTDAAGNRFQRNENSSFVIHFDRRMIFANLSTSVPESEISINNQPRTLRATNRQDELFIFLDFSEPVINTTAEILSQFTMGIGALIPTTRKTHGNRRFSFQITNVSSLAVMTVTLQTKALLSRTGTGVSPVNPITFLFDRLRPKVKLSTTSQAKTKEHHVSILILFSKPVLLFDSSALVISGGKTSRFKEVSSTVYYLEVVFDGDVLLSVIVPQNRAYDVAGNPNYASNMLQLRHFSVPAISVALYSFTTAGILATALASGALAISSASLAAAGALGSWSTSSVVTDPSRNLLGLASHIQMFAFSEWMTVSLPVDYCETVKGLNWLIPHRKLPWEKQQTESFAVDAIPPGVLGLSQSKKSLVQHRRLFTGFRNTFPGSYTKAVQSVKCCLETESRLPSLVLLSLDEQLNKNLFEGRQNLSYQDEHTGYVSCSIVKQPYDLNLMLSISKRFKTHYSLWTMQRRKLGVNAAVFGPDLSAEEYNFYFKDKAFYSQKYLDSLNKGSNSGWKDFERNLFWLGVGGVTIILLHILLLLFLRWRTKTSLRGSLSVPRLELFVILLALPCISQASAFLIRGGTTEGIIVGVLLLAIPAASLLSVLVFILVTVVIGEYVQYQEVRPTNGSSAWYQRILAATIGRNSAGKWVRKEGLAASFLPRYGLLVEDRKGPVKLRMLNVQAEFDRNKWVESGSNGVGRMRPRVDDNADNFLATTRLENFFGVARAFYIILDIARRVTLGIVFGAYSRSDRSWTQLVIATAFTAIQLVYLMIFKPYIRRGVQLVESLSLICEVGIFSAGLGLLAHGRPYEEQKPLGIFMLTLLGISFISQLANEWYALLKQLLGLSPTQEPSFMWGLKIFLRGLLLPIIPRGKWEKLISPRPQPPLGLVPVVSFSPSPDFQKGKGSVTGSPLSATAEAATSIRDSPSILHPSAGVFLPEVESAKNLSSETAMPRSKKPTFSQQSTTKAAEGQRGKVTEPKSTELKLLQRLAKASFPAVTDADASDPSSSQEDVLPNSSLRPEIADHGKHVSISPASEQRSLNSSDETFDVIIAEGFPCRGPWTRSSDYQGAVASSSSHRRGKLTNPGPQLVPSPTYREAI</sequence>
<keyword evidence="2" id="KW-1185">Reference proteome</keyword>
<comment type="caution">
    <text evidence="1">The sequence shown here is derived from an EMBL/GenBank/DDBJ whole genome shotgun (WGS) entry which is preliminary data.</text>
</comment>
<gene>
    <name evidence="1" type="ORF">O6H91_17G061800</name>
</gene>
<dbReference type="EMBL" id="CM055108">
    <property type="protein sequence ID" value="KAJ7525689.1"/>
    <property type="molecule type" value="Genomic_DNA"/>
</dbReference>